<dbReference type="EMBL" id="JARBHA010000004">
    <property type="protein sequence ID" value="KAJ9703151.1"/>
    <property type="molecule type" value="Genomic_DNA"/>
</dbReference>
<evidence type="ECO:0000256" key="1">
    <source>
        <dbReference type="PROSITE-ProRule" id="PRU00169"/>
    </source>
</evidence>
<dbReference type="GO" id="GO:0000160">
    <property type="term" value="P:phosphorelay signal transduction system"/>
    <property type="evidence" value="ECO:0007669"/>
    <property type="project" value="InterPro"/>
</dbReference>
<dbReference type="Gene3D" id="3.40.50.2300">
    <property type="match status" value="1"/>
</dbReference>
<name>A0AA39DYT4_VITRO</name>
<organism evidence="3 4">
    <name type="scientific">Vitis rotundifolia</name>
    <name type="common">Muscadine grape</name>
    <dbReference type="NCBI Taxonomy" id="103349"/>
    <lineage>
        <taxon>Eukaryota</taxon>
        <taxon>Viridiplantae</taxon>
        <taxon>Streptophyta</taxon>
        <taxon>Embryophyta</taxon>
        <taxon>Tracheophyta</taxon>
        <taxon>Spermatophyta</taxon>
        <taxon>Magnoliopsida</taxon>
        <taxon>eudicotyledons</taxon>
        <taxon>Gunneridae</taxon>
        <taxon>Pentapetalae</taxon>
        <taxon>rosids</taxon>
        <taxon>Vitales</taxon>
        <taxon>Vitaceae</taxon>
        <taxon>Viteae</taxon>
        <taxon>Vitis</taxon>
    </lineage>
</organism>
<comment type="caution">
    <text evidence="3">The sequence shown here is derived from an EMBL/GenBank/DDBJ whole genome shotgun (WGS) entry which is preliminary data.</text>
</comment>
<protein>
    <recommendedName>
        <fullName evidence="2">Response regulatory domain-containing protein</fullName>
    </recommendedName>
</protein>
<keyword evidence="1" id="KW-0597">Phosphoprotein</keyword>
<dbReference type="InterPro" id="IPR052048">
    <property type="entry name" value="ST_Response_Regulator"/>
</dbReference>
<dbReference type="CDD" id="cd17546">
    <property type="entry name" value="REC_hyHK_CKI1_RcsC-like"/>
    <property type="match status" value="1"/>
</dbReference>
<dbReference type="PANTHER" id="PTHR43228">
    <property type="entry name" value="TWO-COMPONENT RESPONSE REGULATOR"/>
    <property type="match status" value="1"/>
</dbReference>
<evidence type="ECO:0000313" key="4">
    <source>
        <dbReference type="Proteomes" id="UP001168098"/>
    </source>
</evidence>
<dbReference type="Pfam" id="PF00072">
    <property type="entry name" value="Response_reg"/>
    <property type="match status" value="1"/>
</dbReference>
<sequence length="113" mass="12801">MEFGKHSSISKIYALVVDDDNIIQKIHKALLTQLGLKVKVVANGKKAIDLYRLGSSFDLIFMDMAMSIMDGPKHYHRYNFTQTFIALGLNDCYTKPLTTSNFGSLLQELKKKN</sequence>
<evidence type="ECO:0000259" key="2">
    <source>
        <dbReference type="PROSITE" id="PS50110"/>
    </source>
</evidence>
<feature type="modified residue" description="4-aspartylphosphate" evidence="1">
    <location>
        <position position="63"/>
    </location>
</feature>
<dbReference type="Proteomes" id="UP001168098">
    <property type="component" value="Unassembled WGS sequence"/>
</dbReference>
<keyword evidence="4" id="KW-1185">Reference proteome</keyword>
<accession>A0AA39DYT4</accession>
<dbReference type="InterPro" id="IPR001789">
    <property type="entry name" value="Sig_transdc_resp-reg_receiver"/>
</dbReference>
<evidence type="ECO:0000313" key="3">
    <source>
        <dbReference type="EMBL" id="KAJ9703151.1"/>
    </source>
</evidence>
<dbReference type="PANTHER" id="PTHR43228:SF1">
    <property type="entry name" value="TWO-COMPONENT RESPONSE REGULATOR ARR22"/>
    <property type="match status" value="1"/>
</dbReference>
<dbReference type="SMART" id="SM00448">
    <property type="entry name" value="REC"/>
    <property type="match status" value="1"/>
</dbReference>
<reference evidence="3 4" key="1">
    <citation type="journal article" date="2023" name="BMC Biotechnol.">
        <title>Vitis rotundifolia cv Carlos genome sequencing.</title>
        <authorList>
            <person name="Huff M."/>
            <person name="Hulse-Kemp A."/>
            <person name="Scheffler B."/>
            <person name="Youngblood R."/>
            <person name="Simpson S."/>
            <person name="Babiker E."/>
            <person name="Staton M."/>
        </authorList>
    </citation>
    <scope>NUCLEOTIDE SEQUENCE [LARGE SCALE GENOMIC DNA]</scope>
    <source>
        <tissue evidence="3">Leaf</tissue>
    </source>
</reference>
<dbReference type="SUPFAM" id="SSF52172">
    <property type="entry name" value="CheY-like"/>
    <property type="match status" value="1"/>
</dbReference>
<dbReference type="InterPro" id="IPR011006">
    <property type="entry name" value="CheY-like_superfamily"/>
</dbReference>
<feature type="domain" description="Response regulatory" evidence="2">
    <location>
        <begin position="13"/>
        <end position="113"/>
    </location>
</feature>
<dbReference type="AlphaFoldDB" id="A0AA39DYT4"/>
<proteinExistence type="predicted"/>
<gene>
    <name evidence="3" type="ORF">PVL29_004784</name>
</gene>
<dbReference type="PROSITE" id="PS50110">
    <property type="entry name" value="RESPONSE_REGULATORY"/>
    <property type="match status" value="1"/>
</dbReference>